<dbReference type="EMBL" id="WTVS01000003">
    <property type="protein sequence ID" value="NMF96288.1"/>
    <property type="molecule type" value="Genomic_DNA"/>
</dbReference>
<dbReference type="Proteomes" id="UP000634522">
    <property type="component" value="Unassembled WGS sequence"/>
</dbReference>
<keyword evidence="4" id="KW-0732">Signal</keyword>
<feature type="signal peptide" evidence="4">
    <location>
        <begin position="1"/>
        <end position="26"/>
    </location>
</feature>
<evidence type="ECO:0000256" key="3">
    <source>
        <dbReference type="ARBA" id="ARBA00023237"/>
    </source>
</evidence>
<dbReference type="InterPro" id="IPR020016">
    <property type="entry name" value="Decahaem-assoc_OM_MtrB/PioB"/>
</dbReference>
<dbReference type="SUPFAM" id="SSF56935">
    <property type="entry name" value="Porins"/>
    <property type="match status" value="2"/>
</dbReference>
<dbReference type="Gene3D" id="2.40.170.20">
    <property type="entry name" value="TonB-dependent receptor, beta-barrel domain"/>
    <property type="match status" value="1"/>
</dbReference>
<reference evidence="5 6" key="1">
    <citation type="submission" date="2019-12" db="EMBL/GenBank/DDBJ databases">
        <title>Comparative genomics gives insights into the taxonomy of the Azoarcus-Aromatoleum group and reveals separate origins of nif in the plant-associated Azoarcus and non-plant-associated Aromatoleum sub-groups.</title>
        <authorList>
            <person name="Lafos M."/>
            <person name="Maluk M."/>
            <person name="Batista M."/>
            <person name="Junghare M."/>
            <person name="Carmona M."/>
            <person name="Faoro H."/>
            <person name="Cruz L.M."/>
            <person name="Battistoni F."/>
            <person name="De Souza E."/>
            <person name="Pedrosa F."/>
            <person name="Chen W.-M."/>
            <person name="Poole P.S."/>
            <person name="Dixon R.A."/>
            <person name="James E.K."/>
        </authorList>
    </citation>
    <scope>NUCLEOTIDE SEQUENCE [LARGE SCALE GENOMIC DNA]</scope>
    <source>
        <strain evidence="5 6">T</strain>
    </source>
</reference>
<sequence>MKNFNTTFRLTAVAAAMLAAYGSAFAEDDDIKQLTKPDSSISVGAGYWSNDRPQQGVFDGMRDDHGYALIDADVVKRDDATGTWFKFKGDSLGLESRKISVEVQQQGNMGGFVNYSRIPRESPVEIRSGIRGVGSERMTISGAGANALPFHDVDLATYRDLIHVGFSKNLLKDVDVKLSFKNEEKNGSRHWGMGSQALFLAEPIDSTTQQLDVTLEYSGEKLQVAGGYAGSWYRNQNDMVFGRVNGAAQPGSTSSPNPVPLSLPLDNEAHQFFLNAGYSFTPSTRGTLKVSRSVATQDESLPSRNLAAPNNAFVGAPHKLDGEIVTSLVELGLSSRPTSKLSLNANLRYYDVDDNTPLVGLVGNNTTRVVTVHNTPHSYETKSGKFEASYLLPQRFKLIGGIDIKEQDRSAPKFVSERFVPFNEKIDETTYRVQLRRSMSETVNGSVAFLHSIRDGSSRVSPHDPEIFDTINPLHISDRTRNKVRLSMDWAPVEAFSMQFNVEDSHDDYAREDGRPFGLKDGRATLVSVDARYAVSDKWQVTGWASHDVTRAKQLAGRWAQNTGIFEMLKDAKLEDTGNSVGLGLRGAVSAKLQVGADVQWTRTESSYDEDTTLTGLGGLQATYPTSGGVTGRRLADIESTLTRLSMFARYAVRKNADVQLDLIHERWKTDDWTWSFADGSPFTYGTTTDGTTVSIKPKQVANFIGMRYIYKFQ</sequence>
<dbReference type="Pfam" id="PF11854">
    <property type="entry name" value="MtrB_PioB"/>
    <property type="match status" value="1"/>
</dbReference>
<evidence type="ECO:0000313" key="6">
    <source>
        <dbReference type="Proteomes" id="UP000634522"/>
    </source>
</evidence>
<evidence type="ECO:0000256" key="1">
    <source>
        <dbReference type="ARBA" id="ARBA00004442"/>
    </source>
</evidence>
<dbReference type="InterPro" id="IPR036942">
    <property type="entry name" value="Beta-barrel_TonB_sf"/>
</dbReference>
<keyword evidence="6" id="KW-1185">Reference proteome</keyword>
<organism evidence="5 6">
    <name type="scientific">Aromatoleum toluolicum</name>
    <dbReference type="NCBI Taxonomy" id="90060"/>
    <lineage>
        <taxon>Bacteria</taxon>
        <taxon>Pseudomonadati</taxon>
        <taxon>Pseudomonadota</taxon>
        <taxon>Betaproteobacteria</taxon>
        <taxon>Rhodocyclales</taxon>
        <taxon>Rhodocyclaceae</taxon>
        <taxon>Aromatoleum</taxon>
    </lineage>
</organism>
<keyword evidence="2" id="KW-0472">Membrane</keyword>
<keyword evidence="3" id="KW-0998">Cell outer membrane</keyword>
<name>A0ABX1NAH3_9RHOO</name>
<comment type="caution">
    <text evidence="5">The sequence shown here is derived from an EMBL/GenBank/DDBJ whole genome shotgun (WGS) entry which is preliminary data.</text>
</comment>
<protein>
    <submittedName>
        <fullName evidence="5">MtrB/PioB family decaheme-associated outer membrane protein</fullName>
    </submittedName>
</protein>
<accession>A0ABX1NAH3</accession>
<dbReference type="NCBIfam" id="TIGR03509">
    <property type="entry name" value="OMP_MtrB_PioB"/>
    <property type="match status" value="1"/>
</dbReference>
<proteinExistence type="predicted"/>
<evidence type="ECO:0000313" key="5">
    <source>
        <dbReference type="EMBL" id="NMF96288.1"/>
    </source>
</evidence>
<feature type="chain" id="PRO_5045578916" evidence="4">
    <location>
        <begin position="27"/>
        <end position="714"/>
    </location>
</feature>
<gene>
    <name evidence="5" type="ORF">GPA27_02625</name>
</gene>
<dbReference type="RefSeq" id="WP_169137533.1">
    <property type="nucleotide sequence ID" value="NZ_WTVS01000003.1"/>
</dbReference>
<comment type="subcellular location">
    <subcellularLocation>
        <location evidence="1">Cell outer membrane</location>
    </subcellularLocation>
</comment>
<evidence type="ECO:0000256" key="2">
    <source>
        <dbReference type="ARBA" id="ARBA00023136"/>
    </source>
</evidence>
<evidence type="ECO:0000256" key="4">
    <source>
        <dbReference type="SAM" id="SignalP"/>
    </source>
</evidence>